<accession>A0ABD6AR99</accession>
<dbReference type="InterPro" id="IPR025187">
    <property type="entry name" value="DUF4112"/>
</dbReference>
<dbReference type="PANTHER" id="PTHR35519">
    <property type="entry name" value="MEMBRANE PROTEINS"/>
    <property type="match status" value="1"/>
</dbReference>
<evidence type="ECO:0000256" key="1">
    <source>
        <dbReference type="SAM" id="MobiDB-lite"/>
    </source>
</evidence>
<organism evidence="2 3">
    <name type="scientific">Halomarina rubra</name>
    <dbReference type="NCBI Taxonomy" id="2071873"/>
    <lineage>
        <taxon>Archaea</taxon>
        <taxon>Methanobacteriati</taxon>
        <taxon>Methanobacteriota</taxon>
        <taxon>Stenosarchaea group</taxon>
        <taxon>Halobacteria</taxon>
        <taxon>Halobacteriales</taxon>
        <taxon>Natronomonadaceae</taxon>
        <taxon>Halomarina</taxon>
    </lineage>
</organism>
<reference evidence="2 3" key="1">
    <citation type="journal article" date="2019" name="Int. J. Syst. Evol. Microbiol.">
        <title>The Global Catalogue of Microorganisms (GCM) 10K type strain sequencing project: providing services to taxonomists for standard genome sequencing and annotation.</title>
        <authorList>
            <consortium name="The Broad Institute Genomics Platform"/>
            <consortium name="The Broad Institute Genome Sequencing Center for Infectious Disease"/>
            <person name="Wu L."/>
            <person name="Ma J."/>
        </authorList>
    </citation>
    <scope>NUCLEOTIDE SEQUENCE [LARGE SCALE GENOMIC DNA]</scope>
    <source>
        <strain evidence="2 3">CGMCC 1.12563</strain>
    </source>
</reference>
<dbReference type="Proteomes" id="UP001597187">
    <property type="component" value="Unassembled WGS sequence"/>
</dbReference>
<dbReference type="EMBL" id="JBHUDC010000002">
    <property type="protein sequence ID" value="MFD1512169.1"/>
    <property type="molecule type" value="Genomic_DNA"/>
</dbReference>
<protein>
    <submittedName>
        <fullName evidence="2">DUF4112 domain-containing protein</fullName>
    </submittedName>
</protein>
<feature type="region of interest" description="Disordered" evidence="1">
    <location>
        <begin position="1"/>
        <end position="21"/>
    </location>
</feature>
<evidence type="ECO:0000313" key="2">
    <source>
        <dbReference type="EMBL" id="MFD1512169.1"/>
    </source>
</evidence>
<feature type="compositionally biased region" description="Acidic residues" evidence="1">
    <location>
        <begin position="166"/>
        <end position="177"/>
    </location>
</feature>
<keyword evidence="3" id="KW-1185">Reference proteome</keyword>
<evidence type="ECO:0000313" key="3">
    <source>
        <dbReference type="Proteomes" id="UP001597187"/>
    </source>
</evidence>
<name>A0ABD6AR99_9EURY</name>
<feature type="region of interest" description="Disordered" evidence="1">
    <location>
        <begin position="153"/>
        <end position="186"/>
    </location>
</feature>
<dbReference type="Pfam" id="PF13430">
    <property type="entry name" value="DUF4112"/>
    <property type="match status" value="1"/>
</dbReference>
<dbReference type="PANTHER" id="PTHR35519:SF2">
    <property type="entry name" value="PH DOMAIN PROTEIN"/>
    <property type="match status" value="1"/>
</dbReference>
<proteinExistence type="predicted"/>
<dbReference type="AlphaFoldDB" id="A0ABD6AR99"/>
<gene>
    <name evidence="2" type="ORF">ACFSBT_02600</name>
</gene>
<sequence>MDDSPTDESDESPDVGEVLGEDVLNDIGEDDFDVPESVDEDALRRMRTVADLLDEAVTIPGTDVKVGLDPLVSAIPGVGTALSAGISLYIVLEAANLGVPFATVVRMLANVTVDVATGSIPVVGTIFDTFWKANAWNVDLVEEFLATEHHRDRERRAFGPTPTEPEVAEGDAEDADDGPIRIDVTE</sequence>
<dbReference type="RefSeq" id="WP_250872156.1">
    <property type="nucleotide sequence ID" value="NZ_JALXFV010000002.1"/>
</dbReference>
<comment type="caution">
    <text evidence="2">The sequence shown here is derived from an EMBL/GenBank/DDBJ whole genome shotgun (WGS) entry which is preliminary data.</text>
</comment>